<protein>
    <submittedName>
        <fullName evidence="1">Uncharacterized protein</fullName>
    </submittedName>
</protein>
<evidence type="ECO:0000313" key="1">
    <source>
        <dbReference type="EMBL" id="TNN56902.1"/>
    </source>
</evidence>
<dbReference type="AlphaFoldDB" id="A0A4Z2GVX5"/>
<dbReference type="EMBL" id="SRLO01000418">
    <property type="protein sequence ID" value="TNN56902.1"/>
    <property type="molecule type" value="Genomic_DNA"/>
</dbReference>
<proteinExistence type="predicted"/>
<organism evidence="1 2">
    <name type="scientific">Liparis tanakae</name>
    <name type="common">Tanaka's snailfish</name>
    <dbReference type="NCBI Taxonomy" id="230148"/>
    <lineage>
        <taxon>Eukaryota</taxon>
        <taxon>Metazoa</taxon>
        <taxon>Chordata</taxon>
        <taxon>Craniata</taxon>
        <taxon>Vertebrata</taxon>
        <taxon>Euteleostomi</taxon>
        <taxon>Actinopterygii</taxon>
        <taxon>Neopterygii</taxon>
        <taxon>Teleostei</taxon>
        <taxon>Neoteleostei</taxon>
        <taxon>Acanthomorphata</taxon>
        <taxon>Eupercaria</taxon>
        <taxon>Perciformes</taxon>
        <taxon>Cottioidei</taxon>
        <taxon>Cottales</taxon>
        <taxon>Liparidae</taxon>
        <taxon>Liparis</taxon>
    </lineage>
</organism>
<accession>A0A4Z2GVX5</accession>
<reference evidence="1 2" key="1">
    <citation type="submission" date="2019-03" db="EMBL/GenBank/DDBJ databases">
        <title>First draft genome of Liparis tanakae, snailfish: a comprehensive survey of snailfish specific genes.</title>
        <authorList>
            <person name="Kim W."/>
            <person name="Song I."/>
            <person name="Jeong J.-H."/>
            <person name="Kim D."/>
            <person name="Kim S."/>
            <person name="Ryu S."/>
            <person name="Song J.Y."/>
            <person name="Lee S.K."/>
        </authorList>
    </citation>
    <scope>NUCLEOTIDE SEQUENCE [LARGE SCALE GENOMIC DNA]</scope>
    <source>
        <tissue evidence="1">Muscle</tissue>
    </source>
</reference>
<comment type="caution">
    <text evidence="1">The sequence shown here is derived from an EMBL/GenBank/DDBJ whole genome shotgun (WGS) entry which is preliminary data.</text>
</comment>
<evidence type="ECO:0000313" key="2">
    <source>
        <dbReference type="Proteomes" id="UP000314294"/>
    </source>
</evidence>
<gene>
    <name evidence="1" type="ORF">EYF80_032892</name>
</gene>
<dbReference type="Proteomes" id="UP000314294">
    <property type="component" value="Unassembled WGS sequence"/>
</dbReference>
<name>A0A4Z2GVX5_9TELE</name>
<sequence>MAIRLQRLLLVPRPAGGDLLLHLSHSLVEELLQLRALLHHGVGQPLDVPQLPLPQAERFAELLQLLLAGGVDAERGLRLLLLSLRFPGFQFEGLLQGSFLGPQFRQLLSLGLHLSCVVFYYQLIRVLRERDEQRSPN</sequence>
<keyword evidence="2" id="KW-1185">Reference proteome</keyword>